<evidence type="ECO:0000256" key="1">
    <source>
        <dbReference type="SAM" id="MobiDB-lite"/>
    </source>
</evidence>
<gene>
    <name evidence="2" type="ORF">TNIN_104781</name>
</gene>
<dbReference type="Proteomes" id="UP000886998">
    <property type="component" value="Unassembled WGS sequence"/>
</dbReference>
<keyword evidence="3" id="KW-1185">Reference proteome</keyword>
<name>A0A8X6X7J8_9ARAC</name>
<evidence type="ECO:0000313" key="3">
    <source>
        <dbReference type="Proteomes" id="UP000886998"/>
    </source>
</evidence>
<organism evidence="2 3">
    <name type="scientific">Trichonephila inaurata madagascariensis</name>
    <dbReference type="NCBI Taxonomy" id="2747483"/>
    <lineage>
        <taxon>Eukaryota</taxon>
        <taxon>Metazoa</taxon>
        <taxon>Ecdysozoa</taxon>
        <taxon>Arthropoda</taxon>
        <taxon>Chelicerata</taxon>
        <taxon>Arachnida</taxon>
        <taxon>Araneae</taxon>
        <taxon>Araneomorphae</taxon>
        <taxon>Entelegynae</taxon>
        <taxon>Araneoidea</taxon>
        <taxon>Nephilidae</taxon>
        <taxon>Trichonephila</taxon>
        <taxon>Trichonephila inaurata</taxon>
    </lineage>
</organism>
<proteinExistence type="predicted"/>
<sequence>MSKVRPTGNKPEQRTKKNIQFFKKIPSNARYARINPDMVELHPNDDEDEDMLPGSSIPSFKTGANYRITPGPFGRVGKTGLLVPNFTETKRAVKSAPATGSEVSGERRKISGDRFSRGIFLVKQRTMLSRAISQMSLRIRDLC</sequence>
<accession>A0A8X6X7J8</accession>
<dbReference type="EMBL" id="BMAV01006050">
    <property type="protein sequence ID" value="GFY47661.1"/>
    <property type="molecule type" value="Genomic_DNA"/>
</dbReference>
<evidence type="ECO:0000313" key="2">
    <source>
        <dbReference type="EMBL" id="GFY47661.1"/>
    </source>
</evidence>
<protein>
    <submittedName>
        <fullName evidence="2">Uncharacterized protein</fullName>
    </submittedName>
</protein>
<dbReference type="AlphaFoldDB" id="A0A8X6X7J8"/>
<comment type="caution">
    <text evidence="2">The sequence shown here is derived from an EMBL/GenBank/DDBJ whole genome shotgun (WGS) entry which is preliminary data.</text>
</comment>
<reference evidence="2" key="1">
    <citation type="submission" date="2020-08" db="EMBL/GenBank/DDBJ databases">
        <title>Multicomponent nature underlies the extraordinary mechanical properties of spider dragline silk.</title>
        <authorList>
            <person name="Kono N."/>
            <person name="Nakamura H."/>
            <person name="Mori M."/>
            <person name="Yoshida Y."/>
            <person name="Ohtoshi R."/>
            <person name="Malay A.D."/>
            <person name="Moran D.A.P."/>
            <person name="Tomita M."/>
            <person name="Numata K."/>
            <person name="Arakawa K."/>
        </authorList>
    </citation>
    <scope>NUCLEOTIDE SEQUENCE</scope>
</reference>
<feature type="region of interest" description="Disordered" evidence="1">
    <location>
        <begin position="39"/>
        <end position="63"/>
    </location>
</feature>